<organism evidence="2 3">
    <name type="scientific">Mycena rosella</name>
    <name type="common">Pink bonnet</name>
    <name type="synonym">Agaricus rosellus</name>
    <dbReference type="NCBI Taxonomy" id="1033263"/>
    <lineage>
        <taxon>Eukaryota</taxon>
        <taxon>Fungi</taxon>
        <taxon>Dikarya</taxon>
        <taxon>Basidiomycota</taxon>
        <taxon>Agaricomycotina</taxon>
        <taxon>Agaricomycetes</taxon>
        <taxon>Agaricomycetidae</taxon>
        <taxon>Agaricales</taxon>
        <taxon>Marasmiineae</taxon>
        <taxon>Mycenaceae</taxon>
        <taxon>Mycena</taxon>
    </lineage>
</organism>
<keyword evidence="3" id="KW-1185">Reference proteome</keyword>
<feature type="chain" id="PRO_5042167508" evidence="1">
    <location>
        <begin position="18"/>
        <end position="99"/>
    </location>
</feature>
<name>A0AAD7CXV8_MYCRO</name>
<gene>
    <name evidence="2" type="ORF">B0H17DRAFT_949291</name>
</gene>
<comment type="caution">
    <text evidence="2">The sequence shown here is derived from an EMBL/GenBank/DDBJ whole genome shotgun (WGS) entry which is preliminary data.</text>
</comment>
<keyword evidence="1" id="KW-0732">Signal</keyword>
<evidence type="ECO:0000256" key="1">
    <source>
        <dbReference type="SAM" id="SignalP"/>
    </source>
</evidence>
<protein>
    <submittedName>
        <fullName evidence="2">Uncharacterized protein</fullName>
    </submittedName>
</protein>
<feature type="non-terminal residue" evidence="2">
    <location>
        <position position="99"/>
    </location>
</feature>
<reference evidence="2" key="1">
    <citation type="submission" date="2023-03" db="EMBL/GenBank/DDBJ databases">
        <title>Massive genome expansion in bonnet fungi (Mycena s.s.) driven by repeated elements and novel gene families across ecological guilds.</title>
        <authorList>
            <consortium name="Lawrence Berkeley National Laboratory"/>
            <person name="Harder C.B."/>
            <person name="Miyauchi S."/>
            <person name="Viragh M."/>
            <person name="Kuo A."/>
            <person name="Thoen E."/>
            <person name="Andreopoulos B."/>
            <person name="Lu D."/>
            <person name="Skrede I."/>
            <person name="Drula E."/>
            <person name="Henrissat B."/>
            <person name="Morin E."/>
            <person name="Kohler A."/>
            <person name="Barry K."/>
            <person name="LaButti K."/>
            <person name="Morin E."/>
            <person name="Salamov A."/>
            <person name="Lipzen A."/>
            <person name="Mereny Z."/>
            <person name="Hegedus B."/>
            <person name="Baldrian P."/>
            <person name="Stursova M."/>
            <person name="Weitz H."/>
            <person name="Taylor A."/>
            <person name="Grigoriev I.V."/>
            <person name="Nagy L.G."/>
            <person name="Martin F."/>
            <person name="Kauserud H."/>
        </authorList>
    </citation>
    <scope>NUCLEOTIDE SEQUENCE</scope>
    <source>
        <strain evidence="2">CBHHK067</strain>
    </source>
</reference>
<evidence type="ECO:0000313" key="3">
    <source>
        <dbReference type="Proteomes" id="UP001221757"/>
    </source>
</evidence>
<dbReference type="EMBL" id="JARKIE010000188">
    <property type="protein sequence ID" value="KAJ7669136.1"/>
    <property type="molecule type" value="Genomic_DNA"/>
</dbReference>
<accession>A0AAD7CXV8</accession>
<dbReference type="AlphaFoldDB" id="A0AAD7CXV8"/>
<evidence type="ECO:0000313" key="2">
    <source>
        <dbReference type="EMBL" id="KAJ7669136.1"/>
    </source>
</evidence>
<sequence length="99" mass="11168">LLAHLLHWGLFGTVLLAADLYYQVFPNDRLSTNFLVYLLHSLKLVETILIMDDSFARFGYGFGDIVALNSVDLDWLSIPVMSGLGKCPPVYRLATSTFW</sequence>
<dbReference type="Proteomes" id="UP001221757">
    <property type="component" value="Unassembled WGS sequence"/>
</dbReference>
<feature type="signal peptide" evidence="1">
    <location>
        <begin position="1"/>
        <end position="17"/>
    </location>
</feature>
<proteinExistence type="predicted"/>